<dbReference type="SMART" id="SM00267">
    <property type="entry name" value="GGDEF"/>
    <property type="match status" value="1"/>
</dbReference>
<dbReference type="Gene3D" id="3.30.450.20">
    <property type="entry name" value="PAS domain"/>
    <property type="match status" value="1"/>
</dbReference>
<dbReference type="Pfam" id="PF00990">
    <property type="entry name" value="GGDEF"/>
    <property type="match status" value="1"/>
</dbReference>
<dbReference type="Proteomes" id="UP000013165">
    <property type="component" value="Unassembled WGS sequence"/>
</dbReference>
<dbReference type="Pfam" id="PF08448">
    <property type="entry name" value="PAS_4"/>
    <property type="match status" value="1"/>
</dbReference>
<evidence type="ECO:0000259" key="5">
    <source>
        <dbReference type="PROSITE" id="PS50887"/>
    </source>
</evidence>
<accession>N6W1H5</accession>
<dbReference type="GO" id="GO:0016301">
    <property type="term" value="F:kinase activity"/>
    <property type="evidence" value="ECO:0007669"/>
    <property type="project" value="UniProtKB-KW"/>
</dbReference>
<reference evidence="6 7" key="1">
    <citation type="journal article" date="2013" name="Genome Announc.">
        <title>Genome Sequence of the Polycyclic Aromatic Hydrocarbon-Degrading Bacterium Strain Marinobacter nanhaiticus D15-8WT.</title>
        <authorList>
            <person name="Cui Z."/>
            <person name="Gao W."/>
            <person name="Li Q."/>
            <person name="Xu G."/>
            <person name="Zheng L."/>
        </authorList>
    </citation>
    <scope>NUCLEOTIDE SEQUENCE [LARGE SCALE GENOMIC DNA]</scope>
    <source>
        <strain evidence="6 7">D15-8W</strain>
    </source>
</reference>
<dbReference type="PROSITE" id="PS50887">
    <property type="entry name" value="GGDEF"/>
    <property type="match status" value="1"/>
</dbReference>
<evidence type="ECO:0000256" key="2">
    <source>
        <dbReference type="ARBA" id="ARBA00022777"/>
    </source>
</evidence>
<dbReference type="eggNOG" id="COG5001">
    <property type="taxonomic scope" value="Bacteria"/>
</dbReference>
<dbReference type="Gene3D" id="3.20.20.450">
    <property type="entry name" value="EAL domain"/>
    <property type="match status" value="1"/>
</dbReference>
<dbReference type="InterPro" id="IPR052155">
    <property type="entry name" value="Biofilm_reg_signaling"/>
</dbReference>
<evidence type="ECO:0000313" key="7">
    <source>
        <dbReference type="Proteomes" id="UP000013165"/>
    </source>
</evidence>
<dbReference type="SUPFAM" id="SSF55073">
    <property type="entry name" value="Nucleotide cyclase"/>
    <property type="match status" value="1"/>
</dbReference>
<dbReference type="PANTHER" id="PTHR44757">
    <property type="entry name" value="DIGUANYLATE CYCLASE DGCP"/>
    <property type="match status" value="1"/>
</dbReference>
<dbReference type="PATRIC" id="fig|626887.3.peg.4251"/>
<dbReference type="PROSITE" id="PS50112">
    <property type="entry name" value="PAS"/>
    <property type="match status" value="1"/>
</dbReference>
<dbReference type="Pfam" id="PF00563">
    <property type="entry name" value="EAL"/>
    <property type="match status" value="1"/>
</dbReference>
<sequence length="710" mass="79823">MRLPDFIRSNMEEILRAWEKNAAGILPARNYSREELRDHIRHVLAGICAEMDKDAGLRHPADGVKSTGSYTQSHARYHGAERHDLGAGIVQVTREFRALRTTVIKFWRQSDAFGATPTDFDEIAGFYKAVDKALIDSAEQYASRKEKQGRLFETMLSSLPDPCYVLSLEGEFLYANRAIASLCGLTRTDLIGRKFEEFDLPESYNSIDHVGRVVESKHEVRGEVEIDVGANQVRHFEYVYAPVLDAEDNVEAVSGVAHDVTEHRQSEAEVWHHANYDYLTGVPNRRLFLDRLDQHANHSKRTNEPFAVMFIDLDRFKEVNDQLGHDAGDILLRNVAQRIEANIRESDTVARHGGDEFTVLLLDGGRTWDVKALASNILRDLSEPFTLNDDTVAISASIGITLFPEDANTVKQLLNNADQAMYLAKSSGRNQICFYRDLLVHSMTSRLELLSDLREARQKNQFTLHYQPIVDLGTGRVTKAEALLRWEHPKRGLLAPEQFLELVEEAGLMHELEQWIFSEVASTASPWGNLSSEPLEVAINVSAKEFVRNTLDMPWEAHLGLFADSNMTVAVELTEDVFLGEMDRLNDRFARLQQTGVQLALDDFGTGYSSLASLKKFNVNYLKIDQSFIKDNGGDISHKAIAESIIVMAHKLGLKVIAEGVETLEQHNWLRDAGCDLAQGYLFSPPVPASSMELLLKRPEGLPPTESSFN</sequence>
<dbReference type="AlphaFoldDB" id="N6W1H5"/>
<dbReference type="NCBIfam" id="TIGR00254">
    <property type="entry name" value="GGDEF"/>
    <property type="match status" value="1"/>
</dbReference>
<protein>
    <submittedName>
        <fullName evidence="6">GGDEF domain-containing protein</fullName>
    </submittedName>
</protein>
<dbReference type="Gene3D" id="3.30.70.270">
    <property type="match status" value="1"/>
</dbReference>
<keyword evidence="7" id="KW-1185">Reference proteome</keyword>
<dbReference type="OrthoDB" id="9176779at2"/>
<dbReference type="CDD" id="cd00130">
    <property type="entry name" value="PAS"/>
    <property type="match status" value="1"/>
</dbReference>
<dbReference type="CDD" id="cd01948">
    <property type="entry name" value="EAL"/>
    <property type="match status" value="1"/>
</dbReference>
<gene>
    <name evidence="6" type="ORF">J057_21225</name>
</gene>
<dbReference type="CDD" id="cd01949">
    <property type="entry name" value="GGDEF"/>
    <property type="match status" value="1"/>
</dbReference>
<dbReference type="InterPro" id="IPR000160">
    <property type="entry name" value="GGDEF_dom"/>
</dbReference>
<dbReference type="HOGENOM" id="CLU_000445_70_50_6"/>
<evidence type="ECO:0000259" key="4">
    <source>
        <dbReference type="PROSITE" id="PS50883"/>
    </source>
</evidence>
<evidence type="ECO:0000313" key="6">
    <source>
        <dbReference type="EMBL" id="ENO13959.1"/>
    </source>
</evidence>
<dbReference type="InterPro" id="IPR035919">
    <property type="entry name" value="EAL_sf"/>
</dbReference>
<dbReference type="InterPro" id="IPR013656">
    <property type="entry name" value="PAS_4"/>
</dbReference>
<feature type="domain" description="EAL" evidence="4">
    <location>
        <begin position="446"/>
        <end position="700"/>
    </location>
</feature>
<dbReference type="InterPro" id="IPR000014">
    <property type="entry name" value="PAS"/>
</dbReference>
<dbReference type="InterPro" id="IPR029787">
    <property type="entry name" value="Nucleotide_cyclase"/>
</dbReference>
<dbReference type="SUPFAM" id="SSF141868">
    <property type="entry name" value="EAL domain-like"/>
    <property type="match status" value="1"/>
</dbReference>
<dbReference type="NCBIfam" id="TIGR00229">
    <property type="entry name" value="sensory_box"/>
    <property type="match status" value="1"/>
</dbReference>
<organism evidence="6 7">
    <name type="scientific">Marinobacter nanhaiticus D15-8W</name>
    <dbReference type="NCBI Taxonomy" id="626887"/>
    <lineage>
        <taxon>Bacteria</taxon>
        <taxon>Pseudomonadati</taxon>
        <taxon>Pseudomonadota</taxon>
        <taxon>Gammaproteobacteria</taxon>
        <taxon>Pseudomonadales</taxon>
        <taxon>Marinobacteraceae</taxon>
        <taxon>Marinobacter</taxon>
    </lineage>
</organism>
<proteinExistence type="predicted"/>
<keyword evidence="2" id="KW-0808">Transferase</keyword>
<dbReference type="PANTHER" id="PTHR44757:SF2">
    <property type="entry name" value="BIOFILM ARCHITECTURE MAINTENANCE PROTEIN MBAA"/>
    <property type="match status" value="1"/>
</dbReference>
<dbReference type="PROSITE" id="PS50883">
    <property type="entry name" value="EAL"/>
    <property type="match status" value="1"/>
</dbReference>
<dbReference type="SMART" id="SM00091">
    <property type="entry name" value="PAS"/>
    <property type="match status" value="1"/>
</dbReference>
<dbReference type="STRING" id="626887.J057_21225"/>
<dbReference type="EMBL" id="APLQ01000014">
    <property type="protein sequence ID" value="ENO13959.1"/>
    <property type="molecule type" value="Genomic_DNA"/>
</dbReference>
<evidence type="ECO:0000256" key="1">
    <source>
        <dbReference type="ARBA" id="ARBA00001946"/>
    </source>
</evidence>
<dbReference type="FunFam" id="3.30.70.270:FF:000001">
    <property type="entry name" value="Diguanylate cyclase domain protein"/>
    <property type="match status" value="1"/>
</dbReference>
<dbReference type="SMART" id="SM00052">
    <property type="entry name" value="EAL"/>
    <property type="match status" value="1"/>
</dbReference>
<feature type="domain" description="PAS" evidence="3">
    <location>
        <begin position="148"/>
        <end position="207"/>
    </location>
</feature>
<dbReference type="SUPFAM" id="SSF55785">
    <property type="entry name" value="PYP-like sensor domain (PAS domain)"/>
    <property type="match status" value="1"/>
</dbReference>
<keyword evidence="2" id="KW-0418">Kinase</keyword>
<dbReference type="InterPro" id="IPR043128">
    <property type="entry name" value="Rev_trsase/Diguanyl_cyclase"/>
</dbReference>
<dbReference type="RefSeq" id="WP_004582180.1">
    <property type="nucleotide sequence ID" value="NZ_AP028878.1"/>
</dbReference>
<feature type="domain" description="GGDEF" evidence="5">
    <location>
        <begin position="304"/>
        <end position="437"/>
    </location>
</feature>
<dbReference type="InterPro" id="IPR035965">
    <property type="entry name" value="PAS-like_dom_sf"/>
</dbReference>
<evidence type="ECO:0000259" key="3">
    <source>
        <dbReference type="PROSITE" id="PS50112"/>
    </source>
</evidence>
<name>N6W1H5_9GAMM</name>
<comment type="caution">
    <text evidence="6">The sequence shown here is derived from an EMBL/GenBank/DDBJ whole genome shotgun (WGS) entry which is preliminary data.</text>
</comment>
<dbReference type="InterPro" id="IPR001633">
    <property type="entry name" value="EAL_dom"/>
</dbReference>
<comment type="cofactor">
    <cofactor evidence="1">
        <name>Mg(2+)</name>
        <dbReference type="ChEBI" id="CHEBI:18420"/>
    </cofactor>
</comment>